<accession>A0A2P2NPC6</accession>
<sequence>MCGEVKEKAKIR</sequence>
<protein>
    <submittedName>
        <fullName evidence="1">Uncharacterized protein</fullName>
    </submittedName>
</protein>
<proteinExistence type="predicted"/>
<evidence type="ECO:0000313" key="1">
    <source>
        <dbReference type="EMBL" id="MBX44346.1"/>
    </source>
</evidence>
<organism evidence="1">
    <name type="scientific">Rhizophora mucronata</name>
    <name type="common">Asiatic mangrove</name>
    <dbReference type="NCBI Taxonomy" id="61149"/>
    <lineage>
        <taxon>Eukaryota</taxon>
        <taxon>Viridiplantae</taxon>
        <taxon>Streptophyta</taxon>
        <taxon>Embryophyta</taxon>
        <taxon>Tracheophyta</taxon>
        <taxon>Spermatophyta</taxon>
        <taxon>Magnoliopsida</taxon>
        <taxon>eudicotyledons</taxon>
        <taxon>Gunneridae</taxon>
        <taxon>Pentapetalae</taxon>
        <taxon>rosids</taxon>
        <taxon>fabids</taxon>
        <taxon>Malpighiales</taxon>
        <taxon>Rhizophoraceae</taxon>
        <taxon>Rhizophora</taxon>
    </lineage>
</organism>
<reference evidence="1" key="1">
    <citation type="submission" date="2018-02" db="EMBL/GenBank/DDBJ databases">
        <title>Rhizophora mucronata_Transcriptome.</title>
        <authorList>
            <person name="Meera S.P."/>
            <person name="Sreeshan A."/>
            <person name="Augustine A."/>
        </authorList>
    </citation>
    <scope>NUCLEOTIDE SEQUENCE</scope>
    <source>
        <tissue evidence="1">Leaf</tissue>
    </source>
</reference>
<dbReference type="EMBL" id="GGEC01063862">
    <property type="protein sequence ID" value="MBX44346.1"/>
    <property type="molecule type" value="Transcribed_RNA"/>
</dbReference>
<name>A0A2P2NPC6_RHIMU</name>